<dbReference type="EMBL" id="FOND01000004">
    <property type="protein sequence ID" value="SFE49522.1"/>
    <property type="molecule type" value="Genomic_DNA"/>
</dbReference>
<proteinExistence type="predicted"/>
<dbReference type="GO" id="GO:0008408">
    <property type="term" value="F:3'-5' exonuclease activity"/>
    <property type="evidence" value="ECO:0007669"/>
    <property type="project" value="TreeGrafter"/>
</dbReference>
<dbReference type="PANTHER" id="PTHR30231:SF4">
    <property type="entry name" value="PROTEIN NEN2"/>
    <property type="match status" value="1"/>
</dbReference>
<keyword evidence="5" id="KW-0812">Transmembrane</keyword>
<dbReference type="Gene3D" id="3.30.420.10">
    <property type="entry name" value="Ribonuclease H-like superfamily/Ribonuclease H"/>
    <property type="match status" value="1"/>
</dbReference>
<dbReference type="GO" id="GO:0005829">
    <property type="term" value="C:cytosol"/>
    <property type="evidence" value="ECO:0007669"/>
    <property type="project" value="TreeGrafter"/>
</dbReference>
<evidence type="ECO:0000256" key="4">
    <source>
        <dbReference type="SAM" id="MobiDB-lite"/>
    </source>
</evidence>
<evidence type="ECO:0000313" key="8">
    <source>
        <dbReference type="Proteomes" id="UP000198589"/>
    </source>
</evidence>
<evidence type="ECO:0000259" key="6">
    <source>
        <dbReference type="SMART" id="SM00479"/>
    </source>
</evidence>
<dbReference type="Proteomes" id="UP000198589">
    <property type="component" value="Unassembled WGS sequence"/>
</dbReference>
<protein>
    <submittedName>
        <fullName evidence="7">Exonuclease</fullName>
    </submittedName>
</protein>
<dbReference type="FunFam" id="3.30.420.10:FF:000045">
    <property type="entry name" value="3'-5' exonuclease DinG"/>
    <property type="match status" value="1"/>
</dbReference>
<keyword evidence="8" id="KW-1185">Reference proteome</keyword>
<dbReference type="CDD" id="cd06127">
    <property type="entry name" value="DEDDh"/>
    <property type="match status" value="1"/>
</dbReference>
<reference evidence="8" key="1">
    <citation type="submission" date="2016-10" db="EMBL/GenBank/DDBJ databases">
        <authorList>
            <person name="Varghese N."/>
            <person name="Submissions S."/>
        </authorList>
    </citation>
    <scope>NUCLEOTIDE SEQUENCE [LARGE SCALE GENOMIC DNA]</scope>
    <source>
        <strain evidence="8">DSM 46838</strain>
    </source>
</reference>
<evidence type="ECO:0000256" key="1">
    <source>
        <dbReference type="ARBA" id="ARBA00022722"/>
    </source>
</evidence>
<name>A0A1I2B024_9ACTN</name>
<dbReference type="OrthoDB" id="190275at2"/>
<accession>A0A1I2B024</accession>
<dbReference type="SUPFAM" id="SSF53098">
    <property type="entry name" value="Ribonuclease H-like"/>
    <property type="match status" value="1"/>
</dbReference>
<dbReference type="InterPro" id="IPR012337">
    <property type="entry name" value="RNaseH-like_sf"/>
</dbReference>
<dbReference type="InterPro" id="IPR036397">
    <property type="entry name" value="RNaseH_sf"/>
</dbReference>
<dbReference type="RefSeq" id="WP_092195935.1">
    <property type="nucleotide sequence ID" value="NZ_FOND01000004.1"/>
</dbReference>
<keyword evidence="3 7" id="KW-0269">Exonuclease</keyword>
<dbReference type="InterPro" id="IPR013520">
    <property type="entry name" value="Ribonucl_H"/>
</dbReference>
<sequence length="409" mass="42459">MFGVPVEVLVGASVLTGLALLGGLLLAVRASGRRAARRRATAARGGGATPAIPTPRRPVDGAGPEGPIPFAEPGLRGPAFQYGGDGPGFPVDAPFVVVSIETTGLAPDADDRIVEIAVVRVDGSGVGDEYATLLAPGRDVGPALVHGISPSEVLRAPTFGDVAGELLDRLDGAVVVAHNAAVVERFLTAEFGRLGVVLPLNPALCTRWLARRTVRAPDQRLDTLARVLGVPVPDARSALTEARTVAAVLPRLLAALPEPPRFLTGLRPLPELEVTAAPAARFGELRPGARSWTASMLDGLPRAVVDAPTADAQRYVDALLTALTDDRILGGEGLLLERLAASAGIGSDQVAALHRRILGHLRAGALANSILTTAELRQLKTAASGLGQADFFDDLRPTSPQDLMAARLR</sequence>
<feature type="region of interest" description="Disordered" evidence="4">
    <location>
        <begin position="39"/>
        <end position="74"/>
    </location>
</feature>
<evidence type="ECO:0000313" key="7">
    <source>
        <dbReference type="EMBL" id="SFE49522.1"/>
    </source>
</evidence>
<evidence type="ECO:0000256" key="3">
    <source>
        <dbReference type="ARBA" id="ARBA00022839"/>
    </source>
</evidence>
<feature type="transmembrane region" description="Helical" evidence="5">
    <location>
        <begin position="6"/>
        <end position="28"/>
    </location>
</feature>
<organism evidence="7 8">
    <name type="scientific">Blastococcus tunisiensis</name>
    <dbReference type="NCBI Taxonomy" id="1798228"/>
    <lineage>
        <taxon>Bacteria</taxon>
        <taxon>Bacillati</taxon>
        <taxon>Actinomycetota</taxon>
        <taxon>Actinomycetes</taxon>
        <taxon>Geodermatophilales</taxon>
        <taxon>Geodermatophilaceae</taxon>
        <taxon>Blastococcus</taxon>
    </lineage>
</organism>
<evidence type="ECO:0000256" key="5">
    <source>
        <dbReference type="SAM" id="Phobius"/>
    </source>
</evidence>
<dbReference type="Pfam" id="PF00929">
    <property type="entry name" value="RNase_T"/>
    <property type="match status" value="1"/>
</dbReference>
<keyword evidence="1" id="KW-0540">Nuclease</keyword>
<dbReference type="STRING" id="1798228.SAMN05216574_10415"/>
<dbReference type="PANTHER" id="PTHR30231">
    <property type="entry name" value="DNA POLYMERASE III SUBUNIT EPSILON"/>
    <property type="match status" value="1"/>
</dbReference>
<dbReference type="SMART" id="SM00479">
    <property type="entry name" value="EXOIII"/>
    <property type="match status" value="1"/>
</dbReference>
<dbReference type="GO" id="GO:0003676">
    <property type="term" value="F:nucleic acid binding"/>
    <property type="evidence" value="ECO:0007669"/>
    <property type="project" value="InterPro"/>
</dbReference>
<keyword evidence="5" id="KW-1133">Transmembrane helix</keyword>
<keyword evidence="5" id="KW-0472">Membrane</keyword>
<dbReference type="AlphaFoldDB" id="A0A1I2B024"/>
<keyword evidence="2" id="KW-0378">Hydrolase</keyword>
<evidence type="ECO:0000256" key="2">
    <source>
        <dbReference type="ARBA" id="ARBA00022801"/>
    </source>
</evidence>
<gene>
    <name evidence="7" type="ORF">SAMN05216574_10415</name>
</gene>
<feature type="domain" description="Exonuclease" evidence="6">
    <location>
        <begin position="94"/>
        <end position="258"/>
    </location>
</feature>